<feature type="domain" description="Death" evidence="2">
    <location>
        <begin position="10"/>
        <end position="94"/>
    </location>
</feature>
<feature type="region of interest" description="Disordered" evidence="1">
    <location>
        <begin position="90"/>
        <end position="149"/>
    </location>
</feature>
<dbReference type="AlphaFoldDB" id="A0A9J7M9I6"/>
<dbReference type="CDD" id="cd01670">
    <property type="entry name" value="Death"/>
    <property type="match status" value="1"/>
</dbReference>
<accession>A0A9J7M9I6</accession>
<dbReference type="RefSeq" id="XP_035697137.1">
    <property type="nucleotide sequence ID" value="XM_035841244.1"/>
</dbReference>
<feature type="compositionally biased region" description="Polar residues" evidence="1">
    <location>
        <begin position="101"/>
        <end position="131"/>
    </location>
</feature>
<dbReference type="PROSITE" id="PS50017">
    <property type="entry name" value="DEATH_DOMAIN"/>
    <property type="match status" value="1"/>
</dbReference>
<dbReference type="SUPFAM" id="SSF47986">
    <property type="entry name" value="DEATH domain"/>
    <property type="match status" value="1"/>
</dbReference>
<sequence>MANRGQQGISKYFYDIAEEVPADKWKDFARKLQMQEVKIGRIEVEENGMVKECCMKVLHQWRMKNGRKATPEVLRKALDDAELGDIAEIIKEEPEVRMPVQETSGNSSGAHPPTTQYSQPSSGDSKRSYTGLQPEAMDCEDYDDSLLDL</sequence>
<reference evidence="4" key="2">
    <citation type="submission" date="2025-08" db="UniProtKB">
        <authorList>
            <consortium name="RefSeq"/>
        </authorList>
    </citation>
    <scope>IDENTIFICATION</scope>
    <source>
        <strain evidence="4">S238N-H82</strain>
        <tissue evidence="4">Testes</tissue>
    </source>
</reference>
<dbReference type="InterPro" id="IPR016729">
    <property type="entry name" value="FADD"/>
</dbReference>
<dbReference type="PANTHER" id="PTHR15077:SF9">
    <property type="entry name" value="C-TERMINAL OF ROC (COR) DOMAIN-CONTAINING PROTEIN"/>
    <property type="match status" value="1"/>
</dbReference>
<evidence type="ECO:0000313" key="3">
    <source>
        <dbReference type="Proteomes" id="UP000001554"/>
    </source>
</evidence>
<dbReference type="Proteomes" id="UP000001554">
    <property type="component" value="Chromosome 14"/>
</dbReference>
<evidence type="ECO:0000313" key="4">
    <source>
        <dbReference type="RefSeq" id="XP_035697137.1"/>
    </source>
</evidence>
<dbReference type="InterPro" id="IPR000488">
    <property type="entry name" value="Death_dom"/>
</dbReference>
<dbReference type="Gene3D" id="1.10.533.10">
    <property type="entry name" value="Death Domain, Fas"/>
    <property type="match status" value="1"/>
</dbReference>
<reference evidence="3" key="1">
    <citation type="journal article" date="2020" name="Nat. Ecol. Evol.">
        <title>Deeply conserved synteny resolves early events in vertebrate evolution.</title>
        <authorList>
            <person name="Simakov O."/>
            <person name="Marletaz F."/>
            <person name="Yue J.X."/>
            <person name="O'Connell B."/>
            <person name="Jenkins J."/>
            <person name="Brandt A."/>
            <person name="Calef R."/>
            <person name="Tung C.H."/>
            <person name="Huang T.K."/>
            <person name="Schmutz J."/>
            <person name="Satoh N."/>
            <person name="Yu J.K."/>
            <person name="Putnam N.H."/>
            <person name="Green R.E."/>
            <person name="Rokhsar D.S."/>
        </authorList>
    </citation>
    <scope>NUCLEOTIDE SEQUENCE [LARGE SCALE GENOMIC DNA]</scope>
    <source>
        <strain evidence="3">S238N-H82</strain>
    </source>
</reference>
<protein>
    <submittedName>
        <fullName evidence="4">Tumor necrosis factor receptor superfamily member 1A-like</fullName>
    </submittedName>
</protein>
<gene>
    <name evidence="4" type="primary">LOC118430390</name>
</gene>
<dbReference type="InterPro" id="IPR011029">
    <property type="entry name" value="DEATH-like_dom_sf"/>
</dbReference>
<feature type="compositionally biased region" description="Acidic residues" evidence="1">
    <location>
        <begin position="137"/>
        <end position="149"/>
    </location>
</feature>
<dbReference type="OrthoDB" id="9408020at2759"/>
<dbReference type="PANTHER" id="PTHR15077">
    <property type="entry name" value="FAS-ASSOCIATING DEATH DOMAIN-CONTAINING PROTEIN FADD"/>
    <property type="match status" value="1"/>
</dbReference>
<dbReference type="OMA" id="MDCEDYD"/>
<dbReference type="Pfam" id="PF00531">
    <property type="entry name" value="Death"/>
    <property type="match status" value="1"/>
</dbReference>
<dbReference type="KEGG" id="bfo:118430390"/>
<evidence type="ECO:0000259" key="2">
    <source>
        <dbReference type="PROSITE" id="PS50017"/>
    </source>
</evidence>
<dbReference type="GeneID" id="118430390"/>
<proteinExistence type="predicted"/>
<keyword evidence="3" id="KW-1185">Reference proteome</keyword>
<evidence type="ECO:0000256" key="1">
    <source>
        <dbReference type="SAM" id="MobiDB-lite"/>
    </source>
</evidence>
<dbReference type="SMART" id="SM00005">
    <property type="entry name" value="DEATH"/>
    <property type="match status" value="1"/>
</dbReference>
<name>A0A9J7M9I6_BRAFL</name>
<organism evidence="3 4">
    <name type="scientific">Branchiostoma floridae</name>
    <name type="common">Florida lancelet</name>
    <name type="synonym">Amphioxus</name>
    <dbReference type="NCBI Taxonomy" id="7739"/>
    <lineage>
        <taxon>Eukaryota</taxon>
        <taxon>Metazoa</taxon>
        <taxon>Chordata</taxon>
        <taxon>Cephalochordata</taxon>
        <taxon>Leptocardii</taxon>
        <taxon>Amphioxiformes</taxon>
        <taxon>Branchiostomatidae</taxon>
        <taxon>Branchiostoma</taxon>
    </lineage>
</organism>
<dbReference type="GO" id="GO:0007165">
    <property type="term" value="P:signal transduction"/>
    <property type="evidence" value="ECO:0007669"/>
    <property type="project" value="InterPro"/>
</dbReference>